<evidence type="ECO:0000256" key="1">
    <source>
        <dbReference type="ARBA" id="ARBA00004123"/>
    </source>
</evidence>
<dbReference type="PANTHER" id="PTHR12585:SF73">
    <property type="entry name" value="SISTER CHROMATID COHESION 1 PROTEIN 2"/>
    <property type="match status" value="1"/>
</dbReference>
<dbReference type="InterPro" id="IPR006910">
    <property type="entry name" value="Rad21_Rec8_N"/>
</dbReference>
<dbReference type="GO" id="GO:0008278">
    <property type="term" value="C:cohesin complex"/>
    <property type="evidence" value="ECO:0007669"/>
    <property type="project" value="InterPro"/>
</dbReference>
<dbReference type="GO" id="GO:0003682">
    <property type="term" value="F:chromatin binding"/>
    <property type="evidence" value="ECO:0007669"/>
    <property type="project" value="TreeGrafter"/>
</dbReference>
<dbReference type="GO" id="GO:0005634">
    <property type="term" value="C:nucleus"/>
    <property type="evidence" value="ECO:0007669"/>
    <property type="project" value="UniProtKB-SubCell"/>
</dbReference>
<sequence length="254" mass="28503">MLEAKFLLRFGSNPVRVAAFCFKKLRKIQVLDTDISSAAVWGMVRKGVVLAEVSYKIVDVDKILQEMDVVSYRVLGYFLLGIVRIYSRKVEYALDDCKEMLINVNKFVDNREDFAHVETLRMCVSIPERLQLDAFELDVLEDTGKDHTALPEEITIRDKEVVCKTGDFGLFSQEKGFSIPLLENLFNDSTLKTSNVDRAQEQRSAGGPIVGSTQPKDSETLLQKEGNLAIISRGCSSSQWSADCNEGTKKWCGS</sequence>
<feature type="domain" description="Rad21/Rec8-like protein N-terminal" evidence="3">
    <location>
        <begin position="18"/>
        <end position="111"/>
    </location>
</feature>
<dbReference type="Proteomes" id="UP001374535">
    <property type="component" value="Chromosome 6"/>
</dbReference>
<evidence type="ECO:0000259" key="3">
    <source>
        <dbReference type="Pfam" id="PF04825"/>
    </source>
</evidence>
<evidence type="ECO:0000313" key="4">
    <source>
        <dbReference type="EMBL" id="WVZ05231.1"/>
    </source>
</evidence>
<dbReference type="Pfam" id="PF04825">
    <property type="entry name" value="Rad21_Rec8_N"/>
    <property type="match status" value="1"/>
</dbReference>
<evidence type="ECO:0000256" key="2">
    <source>
        <dbReference type="ARBA" id="ARBA00023242"/>
    </source>
</evidence>
<reference evidence="4 5" key="1">
    <citation type="journal article" date="2023" name="Life. Sci Alliance">
        <title>Evolutionary insights into 3D genome organization and epigenetic landscape of Vigna mungo.</title>
        <authorList>
            <person name="Junaid A."/>
            <person name="Singh B."/>
            <person name="Bhatia S."/>
        </authorList>
    </citation>
    <scope>NUCLEOTIDE SEQUENCE [LARGE SCALE GENOMIC DNA]</scope>
    <source>
        <strain evidence="4">Urdbean</strain>
    </source>
</reference>
<dbReference type="PANTHER" id="PTHR12585">
    <property type="entry name" value="SCC1 / RAD21 FAMILY MEMBER"/>
    <property type="match status" value="1"/>
</dbReference>
<accession>A0AAQ3N9G7</accession>
<protein>
    <recommendedName>
        <fullName evidence="3">Rad21/Rec8-like protein N-terminal domain-containing protein</fullName>
    </recommendedName>
</protein>
<dbReference type="InterPro" id="IPR039781">
    <property type="entry name" value="Rad21/Rec8-like"/>
</dbReference>
<name>A0AAQ3N9G7_VIGMU</name>
<keyword evidence="5" id="KW-1185">Reference proteome</keyword>
<dbReference type="EMBL" id="CP144695">
    <property type="protein sequence ID" value="WVZ05231.1"/>
    <property type="molecule type" value="Genomic_DNA"/>
</dbReference>
<keyword evidence="2" id="KW-0539">Nucleus</keyword>
<gene>
    <name evidence="4" type="ORF">V8G54_018577</name>
</gene>
<organism evidence="4 5">
    <name type="scientific">Vigna mungo</name>
    <name type="common">Black gram</name>
    <name type="synonym">Phaseolus mungo</name>
    <dbReference type="NCBI Taxonomy" id="3915"/>
    <lineage>
        <taxon>Eukaryota</taxon>
        <taxon>Viridiplantae</taxon>
        <taxon>Streptophyta</taxon>
        <taxon>Embryophyta</taxon>
        <taxon>Tracheophyta</taxon>
        <taxon>Spermatophyta</taxon>
        <taxon>Magnoliopsida</taxon>
        <taxon>eudicotyledons</taxon>
        <taxon>Gunneridae</taxon>
        <taxon>Pentapetalae</taxon>
        <taxon>rosids</taxon>
        <taxon>fabids</taxon>
        <taxon>Fabales</taxon>
        <taxon>Fabaceae</taxon>
        <taxon>Papilionoideae</taxon>
        <taxon>50 kb inversion clade</taxon>
        <taxon>NPAAA clade</taxon>
        <taxon>indigoferoid/millettioid clade</taxon>
        <taxon>Phaseoleae</taxon>
        <taxon>Vigna</taxon>
    </lineage>
</organism>
<dbReference type="AlphaFoldDB" id="A0AAQ3N9G7"/>
<dbReference type="GO" id="GO:0007062">
    <property type="term" value="P:sister chromatid cohesion"/>
    <property type="evidence" value="ECO:0007669"/>
    <property type="project" value="InterPro"/>
</dbReference>
<comment type="subcellular location">
    <subcellularLocation>
        <location evidence="1">Nucleus</location>
    </subcellularLocation>
</comment>
<proteinExistence type="predicted"/>
<dbReference type="GO" id="GO:1990414">
    <property type="term" value="P:replication-born double-strand break repair via sister chromatid exchange"/>
    <property type="evidence" value="ECO:0007669"/>
    <property type="project" value="TreeGrafter"/>
</dbReference>
<evidence type="ECO:0000313" key="5">
    <source>
        <dbReference type="Proteomes" id="UP001374535"/>
    </source>
</evidence>